<reference evidence="2 3" key="1">
    <citation type="journal article" date="2019" name="Mol. Biol. Evol.">
        <title>Blast fungal genomes show frequent chromosomal changes, gene gains and losses, and effector gene turnover.</title>
        <authorList>
            <person name="Gomez Luciano L.B."/>
            <person name="Jason Tsai I."/>
            <person name="Chuma I."/>
            <person name="Tosa Y."/>
            <person name="Chen Y.H."/>
            <person name="Li J.Y."/>
            <person name="Li M.Y."/>
            <person name="Jade Lu M.Y."/>
            <person name="Nakayashiki H."/>
            <person name="Li W.H."/>
        </authorList>
    </citation>
    <scope>NUCLEOTIDE SEQUENCE [LARGE SCALE GENOMIC DNA]</scope>
    <source>
        <strain evidence="2">MZ5-1-6</strain>
    </source>
</reference>
<dbReference type="Proteomes" id="UP000294847">
    <property type="component" value="Chromosome 6"/>
</dbReference>
<sequence>MNIGALCMDAPHRNENERTRSGNFQIPMGQDGNFPTRKDP</sequence>
<dbReference type="EMBL" id="CP034209">
    <property type="protein sequence ID" value="QBZ63907.1"/>
    <property type="molecule type" value="Genomic_DNA"/>
</dbReference>
<accession>A0A4P7NNN2</accession>
<evidence type="ECO:0000313" key="3">
    <source>
        <dbReference type="Proteomes" id="UP000294847"/>
    </source>
</evidence>
<feature type="region of interest" description="Disordered" evidence="1">
    <location>
        <begin position="1"/>
        <end position="40"/>
    </location>
</feature>
<evidence type="ECO:0000256" key="1">
    <source>
        <dbReference type="SAM" id="MobiDB-lite"/>
    </source>
</evidence>
<organism evidence="2 3">
    <name type="scientific">Pyricularia oryzae</name>
    <name type="common">Rice blast fungus</name>
    <name type="synonym">Magnaporthe oryzae</name>
    <dbReference type="NCBI Taxonomy" id="318829"/>
    <lineage>
        <taxon>Eukaryota</taxon>
        <taxon>Fungi</taxon>
        <taxon>Dikarya</taxon>
        <taxon>Ascomycota</taxon>
        <taxon>Pezizomycotina</taxon>
        <taxon>Sordariomycetes</taxon>
        <taxon>Sordariomycetidae</taxon>
        <taxon>Magnaporthales</taxon>
        <taxon>Pyriculariaceae</taxon>
        <taxon>Pyricularia</taxon>
    </lineage>
</organism>
<protein>
    <submittedName>
        <fullName evidence="2">Uncharacterized protein</fullName>
    </submittedName>
</protein>
<gene>
    <name evidence="2" type="ORF">PoMZ_05598</name>
</gene>
<evidence type="ECO:0000313" key="2">
    <source>
        <dbReference type="EMBL" id="QBZ63907.1"/>
    </source>
</evidence>
<name>A0A4P7NNN2_PYROR</name>
<proteinExistence type="predicted"/>
<dbReference type="AlphaFoldDB" id="A0A4P7NNN2"/>
<feature type="compositionally biased region" description="Basic and acidic residues" evidence="1">
    <location>
        <begin position="10"/>
        <end position="20"/>
    </location>
</feature>